<proteinExistence type="predicted"/>
<dbReference type="AlphaFoldDB" id="A0AAV0KNU3"/>
<organism evidence="1 2">
    <name type="scientific">Linum tenue</name>
    <dbReference type="NCBI Taxonomy" id="586396"/>
    <lineage>
        <taxon>Eukaryota</taxon>
        <taxon>Viridiplantae</taxon>
        <taxon>Streptophyta</taxon>
        <taxon>Embryophyta</taxon>
        <taxon>Tracheophyta</taxon>
        <taxon>Spermatophyta</taxon>
        <taxon>Magnoliopsida</taxon>
        <taxon>eudicotyledons</taxon>
        <taxon>Gunneridae</taxon>
        <taxon>Pentapetalae</taxon>
        <taxon>rosids</taxon>
        <taxon>fabids</taxon>
        <taxon>Malpighiales</taxon>
        <taxon>Linaceae</taxon>
        <taxon>Linum</taxon>
    </lineage>
</organism>
<name>A0AAV0KNU3_9ROSI</name>
<reference evidence="1" key="1">
    <citation type="submission" date="2022-08" db="EMBL/GenBank/DDBJ databases">
        <authorList>
            <person name="Gutierrez-Valencia J."/>
        </authorList>
    </citation>
    <scope>NUCLEOTIDE SEQUENCE</scope>
</reference>
<dbReference type="EMBL" id="CAMGYJ010000005">
    <property type="protein sequence ID" value="CAI0423691.1"/>
    <property type="molecule type" value="Genomic_DNA"/>
</dbReference>
<evidence type="ECO:0000313" key="1">
    <source>
        <dbReference type="EMBL" id="CAI0423691.1"/>
    </source>
</evidence>
<gene>
    <name evidence="1" type="ORF">LITE_LOCUS19614</name>
</gene>
<comment type="caution">
    <text evidence="1">The sequence shown here is derived from an EMBL/GenBank/DDBJ whole genome shotgun (WGS) entry which is preliminary data.</text>
</comment>
<evidence type="ECO:0000313" key="2">
    <source>
        <dbReference type="Proteomes" id="UP001154282"/>
    </source>
</evidence>
<feature type="non-terminal residue" evidence="1">
    <location>
        <position position="53"/>
    </location>
</feature>
<dbReference type="Proteomes" id="UP001154282">
    <property type="component" value="Unassembled WGS sequence"/>
</dbReference>
<sequence>MFLGAQQKFAYLSEAGRKVFYGETFFLHIAFNADPEAKSWFNGVFNLGGVFKA</sequence>
<protein>
    <submittedName>
        <fullName evidence="1">Uncharacterized protein</fullName>
    </submittedName>
</protein>
<accession>A0AAV0KNU3</accession>
<keyword evidence="2" id="KW-1185">Reference proteome</keyword>